<reference evidence="2 3" key="1">
    <citation type="submission" date="2016-05" db="EMBL/GenBank/DDBJ databases">
        <title>Comparative analysis of secretome profiles of manganese(II)-oxidizing ascomycete fungi.</title>
        <authorList>
            <consortium name="DOE Joint Genome Institute"/>
            <person name="Zeiner C.A."/>
            <person name="Purvine S.O."/>
            <person name="Zink E.M."/>
            <person name="Wu S."/>
            <person name="Pasa-Tolic L."/>
            <person name="Chaput D.L."/>
            <person name="Haridas S."/>
            <person name="Grigoriev I.V."/>
            <person name="Santelli C.M."/>
            <person name="Hansel C.M."/>
        </authorList>
    </citation>
    <scope>NUCLEOTIDE SEQUENCE [LARGE SCALE GENOMIC DNA]</scope>
    <source>
        <strain evidence="2 3">AP3s5-JAC2a</strain>
    </source>
</reference>
<feature type="compositionally biased region" description="Basic and acidic residues" evidence="1">
    <location>
        <begin position="341"/>
        <end position="352"/>
    </location>
</feature>
<dbReference type="PANTHER" id="PTHR31252">
    <property type="entry name" value="DUF4419 DOMAIN-CONTAINING PROTEIN"/>
    <property type="match status" value="1"/>
</dbReference>
<accession>A0A177C058</accession>
<name>A0A177C058_9PLEO</name>
<dbReference type="EMBL" id="KV441558">
    <property type="protein sequence ID" value="OAG01023.1"/>
    <property type="molecule type" value="Genomic_DNA"/>
</dbReference>
<dbReference type="Proteomes" id="UP000077069">
    <property type="component" value="Unassembled WGS sequence"/>
</dbReference>
<feature type="compositionally biased region" description="Polar residues" evidence="1">
    <location>
        <begin position="353"/>
        <end position="365"/>
    </location>
</feature>
<dbReference type="OrthoDB" id="9978173at2759"/>
<dbReference type="RefSeq" id="XP_018031388.1">
    <property type="nucleotide sequence ID" value="XM_018179340.1"/>
</dbReference>
<evidence type="ECO:0000313" key="2">
    <source>
        <dbReference type="EMBL" id="OAG01023.1"/>
    </source>
</evidence>
<feature type="region of interest" description="Disordered" evidence="1">
    <location>
        <begin position="340"/>
        <end position="378"/>
    </location>
</feature>
<evidence type="ECO:0008006" key="4">
    <source>
        <dbReference type="Google" id="ProtNLM"/>
    </source>
</evidence>
<evidence type="ECO:0000313" key="3">
    <source>
        <dbReference type="Proteomes" id="UP000077069"/>
    </source>
</evidence>
<dbReference type="InterPro" id="IPR025533">
    <property type="entry name" value="DUF4419"/>
</dbReference>
<gene>
    <name evidence="2" type="ORF">CC84DRAFT_1168214</name>
</gene>
<dbReference type="GeneID" id="28762826"/>
<keyword evidence="3" id="KW-1185">Reference proteome</keyword>
<dbReference type="InParanoid" id="A0A177C058"/>
<proteinExistence type="predicted"/>
<sequence length="416" mass="46576">MPITVAIAKHDANAINTSNWDWRRMNNHEELLPHSEKNKSKGVLQSSVLPNEYFPKHIASSTNGLVWAAYYAYSDHHNLTLRPEDIWFAIISQLSFYINAHAEELRYLFVTHEERKELIVHTEGSINTIDFARIAKEVANMIQENVERADLQEWIMPSFSTTTESDRAVASVLFMGAMQKYFSYGACLSCGIPSVTLLGKREDWENILQRLDTLPEFGAEPAAFADGLRPVLQGFIATFDGERTPETLDFWGRIAHRTFGGSGPTYLSGWITAFCFWDADGKPISKRGWSEDLGAPACEVDFKDVPNGYAIVPLTINDNGKEYLTQMVAGSFGMEAFSQQKVKDTPDGHATTEDNSTTDSKTSNDGIRDEDPDSALDSIKPLTGWMMYHTNTFEDGHIKNLQPVADGSANRIDRTL</sequence>
<dbReference type="Pfam" id="PF14388">
    <property type="entry name" value="DUF4419"/>
    <property type="match status" value="1"/>
</dbReference>
<protein>
    <recommendedName>
        <fullName evidence="4">DUF4419 domain-containing protein</fullName>
    </recommendedName>
</protein>
<evidence type="ECO:0000256" key="1">
    <source>
        <dbReference type="SAM" id="MobiDB-lite"/>
    </source>
</evidence>
<dbReference type="PANTHER" id="PTHR31252:SF11">
    <property type="entry name" value="DUF4419 DOMAIN-CONTAINING PROTEIN"/>
    <property type="match status" value="1"/>
</dbReference>
<dbReference type="AlphaFoldDB" id="A0A177C058"/>
<organism evidence="2 3">
    <name type="scientific">Paraphaeosphaeria sporulosa</name>
    <dbReference type="NCBI Taxonomy" id="1460663"/>
    <lineage>
        <taxon>Eukaryota</taxon>
        <taxon>Fungi</taxon>
        <taxon>Dikarya</taxon>
        <taxon>Ascomycota</taxon>
        <taxon>Pezizomycotina</taxon>
        <taxon>Dothideomycetes</taxon>
        <taxon>Pleosporomycetidae</taxon>
        <taxon>Pleosporales</taxon>
        <taxon>Massarineae</taxon>
        <taxon>Didymosphaeriaceae</taxon>
        <taxon>Paraphaeosphaeria</taxon>
    </lineage>
</organism>